<feature type="region of interest" description="Disordered" evidence="1">
    <location>
        <begin position="1"/>
        <end position="49"/>
    </location>
</feature>
<evidence type="ECO:0000313" key="2">
    <source>
        <dbReference type="EMBL" id="EOM78613.1"/>
    </source>
</evidence>
<protein>
    <submittedName>
        <fullName evidence="2">Uncharacterized protein</fullName>
    </submittedName>
</protein>
<proteinExistence type="predicted"/>
<dbReference type="PATRIC" id="fig|1273125.3.peg.2"/>
<comment type="caution">
    <text evidence="2">The sequence shown here is derived from an EMBL/GenBank/DDBJ whole genome shotgun (WGS) entry which is preliminary data.</text>
</comment>
<sequence length="49" mass="5418">MDSFDTTRSFERVDLDPIPPIPKRGTPGEASARFGSGGNRTTNRSRRLP</sequence>
<dbReference type="Proteomes" id="UP000013525">
    <property type="component" value="Unassembled WGS sequence"/>
</dbReference>
<organism evidence="2 3">
    <name type="scientific">Rhodococcus rhodnii LMG 5362</name>
    <dbReference type="NCBI Taxonomy" id="1273125"/>
    <lineage>
        <taxon>Bacteria</taxon>
        <taxon>Bacillati</taxon>
        <taxon>Actinomycetota</taxon>
        <taxon>Actinomycetes</taxon>
        <taxon>Mycobacteriales</taxon>
        <taxon>Nocardiaceae</taxon>
        <taxon>Rhodococcus</taxon>
    </lineage>
</organism>
<accession>R7WTN0</accession>
<gene>
    <name evidence="2" type="ORF">Rrhod_0002</name>
</gene>
<dbReference type="AlphaFoldDB" id="R7WTN0"/>
<dbReference type="EMBL" id="APMY01000001">
    <property type="protein sequence ID" value="EOM78613.1"/>
    <property type="molecule type" value="Genomic_DNA"/>
</dbReference>
<name>R7WTN0_9NOCA</name>
<evidence type="ECO:0000313" key="3">
    <source>
        <dbReference type="Proteomes" id="UP000013525"/>
    </source>
</evidence>
<evidence type="ECO:0000256" key="1">
    <source>
        <dbReference type="SAM" id="MobiDB-lite"/>
    </source>
</evidence>
<keyword evidence="3" id="KW-1185">Reference proteome</keyword>
<reference evidence="2 3" key="1">
    <citation type="journal article" date="2013" name="Genome Announc.">
        <title>Draft Genome Sequence of Rhodococcus rhodnii Strain LMG5362, a Symbiont of Rhodnius prolixus (Hemiptera, Reduviidae, Triatominae), the Principle Vector of Trypanosoma cruzi.</title>
        <authorList>
            <person name="Pachebat J.A."/>
            <person name="van Keulen G."/>
            <person name="Whitten M.M."/>
            <person name="Girdwood S."/>
            <person name="Del Sol R."/>
            <person name="Dyson P.J."/>
            <person name="Facey P.D."/>
        </authorList>
    </citation>
    <scope>NUCLEOTIDE SEQUENCE [LARGE SCALE GENOMIC DNA]</scope>
    <source>
        <strain evidence="2 3">LMG 5362</strain>
    </source>
</reference>